<gene>
    <name evidence="1" type="ORF">HPB50_001185</name>
</gene>
<evidence type="ECO:0000313" key="2">
    <source>
        <dbReference type="Proteomes" id="UP000821845"/>
    </source>
</evidence>
<protein>
    <submittedName>
        <fullName evidence="1">Uncharacterized protein</fullName>
    </submittedName>
</protein>
<dbReference type="Proteomes" id="UP000821845">
    <property type="component" value="Chromosome 4"/>
</dbReference>
<accession>A0ACB7SGP4</accession>
<dbReference type="EMBL" id="CM023484">
    <property type="protein sequence ID" value="KAH6931854.1"/>
    <property type="molecule type" value="Genomic_DNA"/>
</dbReference>
<proteinExistence type="predicted"/>
<name>A0ACB7SGP4_HYAAI</name>
<evidence type="ECO:0000313" key="1">
    <source>
        <dbReference type="EMBL" id="KAH6931854.1"/>
    </source>
</evidence>
<keyword evidence="2" id="KW-1185">Reference proteome</keyword>
<organism evidence="1 2">
    <name type="scientific">Hyalomma asiaticum</name>
    <name type="common">Tick</name>
    <dbReference type="NCBI Taxonomy" id="266040"/>
    <lineage>
        <taxon>Eukaryota</taxon>
        <taxon>Metazoa</taxon>
        <taxon>Ecdysozoa</taxon>
        <taxon>Arthropoda</taxon>
        <taxon>Chelicerata</taxon>
        <taxon>Arachnida</taxon>
        <taxon>Acari</taxon>
        <taxon>Parasitiformes</taxon>
        <taxon>Ixodida</taxon>
        <taxon>Ixodoidea</taxon>
        <taxon>Ixodidae</taxon>
        <taxon>Hyalomminae</taxon>
        <taxon>Hyalomma</taxon>
    </lineage>
</organism>
<sequence length="500" mass="53959">MFNKMSNPGQVKKRETIQRYGPDSVHSWMTAGACCLSSFFASSACRSGGFVFVAVQETWQTNRTDAAWPVLMMTAGIQASGVLSGPLAQRFTVRPVAIFGSVLSSIGLILSAFAPNTAMLALCLGAIHGIGAGMVIMSQPMCLVQHFVTYKGLATGLNFAGAAMAFFVFPIFLEFLTETYGFRSAMLLLGAVSLNAVAFTLFLRKPEWLEQSTTTSKSKRSIQPYDLRKGATATHGLTVSTINVHGGNHAENVSMASGDSPNAASTHHKQEQMKYLGTARSVQTAHSLIMPREPMAIKFTCRRMTASAFLGPVVSAVETVKHLKRQEPGSLRHGLSVLKEPLFYLILYTFFCYSLTLDCYTSLLVDFAIGKGIPLRSAVAMTSISGLVDLVARLLLPSIADRGILSRRSMLIMVKVMITIVMFLFPHVGSHGAIFALSCCTGLYIGCVVVMCSVLIAEFLGVDRVPLTYGLVTGLTGLTAFGKPPLIGTYAIKFYQAIFI</sequence>
<reference evidence="1" key="1">
    <citation type="submission" date="2020-05" db="EMBL/GenBank/DDBJ databases">
        <title>Large-scale comparative analyses of tick genomes elucidate their genetic diversity and vector capacities.</title>
        <authorList>
            <person name="Jia N."/>
            <person name="Wang J."/>
            <person name="Shi W."/>
            <person name="Du L."/>
            <person name="Sun Y."/>
            <person name="Zhan W."/>
            <person name="Jiang J."/>
            <person name="Wang Q."/>
            <person name="Zhang B."/>
            <person name="Ji P."/>
            <person name="Sakyi L.B."/>
            <person name="Cui X."/>
            <person name="Yuan T."/>
            <person name="Jiang B."/>
            <person name="Yang W."/>
            <person name="Lam T.T.-Y."/>
            <person name="Chang Q."/>
            <person name="Ding S."/>
            <person name="Wang X."/>
            <person name="Zhu J."/>
            <person name="Ruan X."/>
            <person name="Zhao L."/>
            <person name="Wei J."/>
            <person name="Que T."/>
            <person name="Du C."/>
            <person name="Cheng J."/>
            <person name="Dai P."/>
            <person name="Han X."/>
            <person name="Huang E."/>
            <person name="Gao Y."/>
            <person name="Liu J."/>
            <person name="Shao H."/>
            <person name="Ye R."/>
            <person name="Li L."/>
            <person name="Wei W."/>
            <person name="Wang X."/>
            <person name="Wang C."/>
            <person name="Yang T."/>
            <person name="Huo Q."/>
            <person name="Li W."/>
            <person name="Guo W."/>
            <person name="Chen H."/>
            <person name="Zhou L."/>
            <person name="Ni X."/>
            <person name="Tian J."/>
            <person name="Zhou Y."/>
            <person name="Sheng Y."/>
            <person name="Liu T."/>
            <person name="Pan Y."/>
            <person name="Xia L."/>
            <person name="Li J."/>
            <person name="Zhao F."/>
            <person name="Cao W."/>
        </authorList>
    </citation>
    <scope>NUCLEOTIDE SEQUENCE</scope>
    <source>
        <strain evidence="1">Hyas-2018</strain>
    </source>
</reference>
<comment type="caution">
    <text evidence="1">The sequence shown here is derived from an EMBL/GenBank/DDBJ whole genome shotgun (WGS) entry which is preliminary data.</text>
</comment>